<keyword evidence="12 13" id="KW-0378">Hydrolase</keyword>
<evidence type="ECO:0000256" key="7">
    <source>
        <dbReference type="ARBA" id="ARBA00019179"/>
    </source>
</evidence>
<evidence type="ECO:0000313" key="18">
    <source>
        <dbReference type="Proteomes" id="UP000240880"/>
    </source>
</evidence>
<dbReference type="NCBIfam" id="TIGR00729">
    <property type="entry name" value="ribonuclease HII"/>
    <property type="match status" value="1"/>
</dbReference>
<comment type="caution">
    <text evidence="17">The sequence shown here is derived from an EMBL/GenBank/DDBJ whole genome shotgun (WGS) entry which is preliminary data.</text>
</comment>
<dbReference type="InterPro" id="IPR023160">
    <property type="entry name" value="RNase_HII_hlx-loop-hlx_cap_dom"/>
</dbReference>
<gene>
    <name evidence="13" type="primary">rnhB</name>
    <name evidence="17" type="ORF">B9Q01_06560</name>
</gene>
<dbReference type="EMBL" id="NEXC01000045">
    <property type="protein sequence ID" value="PSN82919.1"/>
    <property type="molecule type" value="Genomic_DNA"/>
</dbReference>
<dbReference type="Gene3D" id="1.10.10.460">
    <property type="entry name" value="Ribonuclease hii. Domain 2"/>
    <property type="match status" value="1"/>
</dbReference>
<evidence type="ECO:0000256" key="3">
    <source>
        <dbReference type="ARBA" id="ARBA00004065"/>
    </source>
</evidence>
<evidence type="ECO:0000256" key="8">
    <source>
        <dbReference type="ARBA" id="ARBA00022490"/>
    </source>
</evidence>
<dbReference type="GO" id="GO:0005737">
    <property type="term" value="C:cytoplasm"/>
    <property type="evidence" value="ECO:0007669"/>
    <property type="project" value="UniProtKB-SubCell"/>
</dbReference>
<keyword evidence="10 13" id="KW-0479">Metal-binding</keyword>
<feature type="binding site" evidence="13 14">
    <location>
        <position position="10"/>
    </location>
    <ligand>
        <name>a divalent metal cation</name>
        <dbReference type="ChEBI" id="CHEBI:60240"/>
    </ligand>
</feature>
<dbReference type="InterPro" id="IPR020787">
    <property type="entry name" value="RNase_HII_arc"/>
</dbReference>
<dbReference type="PROSITE" id="PS51975">
    <property type="entry name" value="RNASE_H_2"/>
    <property type="match status" value="1"/>
</dbReference>
<name>A0A2R6A980_9ARCH</name>
<dbReference type="AlphaFoldDB" id="A0A2R6A980"/>
<evidence type="ECO:0000256" key="4">
    <source>
        <dbReference type="ARBA" id="ARBA00004496"/>
    </source>
</evidence>
<keyword evidence="8 13" id="KW-0963">Cytoplasm</keyword>
<evidence type="ECO:0000256" key="12">
    <source>
        <dbReference type="ARBA" id="ARBA00022801"/>
    </source>
</evidence>
<dbReference type="InterPro" id="IPR004649">
    <property type="entry name" value="RNase_H2_suA"/>
</dbReference>
<protein>
    <recommendedName>
        <fullName evidence="7 13">Ribonuclease HII</fullName>
        <shortName evidence="13">RNase HII</shortName>
        <ecNumber evidence="6 13">3.1.26.4</ecNumber>
    </recommendedName>
</protein>
<dbReference type="HAMAP" id="MF_00052_A">
    <property type="entry name" value="RNase_HII_A"/>
    <property type="match status" value="1"/>
</dbReference>
<evidence type="ECO:0000256" key="10">
    <source>
        <dbReference type="ARBA" id="ARBA00022723"/>
    </source>
</evidence>
<evidence type="ECO:0000313" key="17">
    <source>
        <dbReference type="EMBL" id="PSN82919.1"/>
    </source>
</evidence>
<feature type="binding site" evidence="13 14">
    <location>
        <position position="9"/>
    </location>
    <ligand>
        <name>a divalent metal cation</name>
        <dbReference type="ChEBI" id="CHEBI:60240"/>
    </ligand>
</feature>
<dbReference type="Gene3D" id="3.30.420.10">
    <property type="entry name" value="Ribonuclease H-like superfamily/Ribonuclease H"/>
    <property type="match status" value="1"/>
</dbReference>
<keyword evidence="13" id="KW-0464">Manganese</keyword>
<evidence type="ECO:0000259" key="16">
    <source>
        <dbReference type="PROSITE" id="PS51975"/>
    </source>
</evidence>
<dbReference type="InterPro" id="IPR012337">
    <property type="entry name" value="RNaseH-like_sf"/>
</dbReference>
<evidence type="ECO:0000256" key="2">
    <source>
        <dbReference type="ARBA" id="ARBA00001946"/>
    </source>
</evidence>
<evidence type="ECO:0000256" key="1">
    <source>
        <dbReference type="ARBA" id="ARBA00000077"/>
    </source>
</evidence>
<organism evidence="17 18">
    <name type="scientific">Candidatus Marsarchaeota G1 archaeon OSP_D</name>
    <dbReference type="NCBI Taxonomy" id="1978155"/>
    <lineage>
        <taxon>Archaea</taxon>
        <taxon>Candidatus Marsarchaeota</taxon>
        <taxon>Candidatus Marsarchaeota group 1</taxon>
    </lineage>
</organism>
<dbReference type="CDD" id="cd07180">
    <property type="entry name" value="RNase_HII_archaea_like"/>
    <property type="match status" value="1"/>
</dbReference>
<dbReference type="SUPFAM" id="SSF53098">
    <property type="entry name" value="Ribonuclease H-like"/>
    <property type="match status" value="1"/>
</dbReference>
<dbReference type="InterPro" id="IPR001352">
    <property type="entry name" value="RNase_HII/HIII"/>
</dbReference>
<dbReference type="Pfam" id="PF01351">
    <property type="entry name" value="RNase_HII"/>
    <property type="match status" value="1"/>
</dbReference>
<reference evidence="17 18" key="1">
    <citation type="submission" date="2017-04" db="EMBL/GenBank/DDBJ databases">
        <title>Novel microbial lineages endemic to geothermal iron-oxide mats fill important gaps in the evolutionary history of Archaea.</title>
        <authorList>
            <person name="Jay Z.J."/>
            <person name="Beam J.P."/>
            <person name="Dlakic M."/>
            <person name="Rusch D.B."/>
            <person name="Kozubal M.A."/>
            <person name="Inskeep W.P."/>
        </authorList>
    </citation>
    <scope>NUCLEOTIDE SEQUENCE [LARGE SCALE GENOMIC DNA]</scope>
    <source>
        <strain evidence="17">OSP_D</strain>
    </source>
</reference>
<dbReference type="PANTHER" id="PTHR10954:SF23">
    <property type="entry name" value="RIBONUCLEASE"/>
    <property type="match status" value="1"/>
</dbReference>
<accession>A0A2R6A980</accession>
<dbReference type="Proteomes" id="UP000240880">
    <property type="component" value="Unassembled WGS sequence"/>
</dbReference>
<keyword evidence="9 13" id="KW-0540">Nuclease</keyword>
<evidence type="ECO:0000256" key="11">
    <source>
        <dbReference type="ARBA" id="ARBA00022759"/>
    </source>
</evidence>
<evidence type="ECO:0000256" key="13">
    <source>
        <dbReference type="HAMAP-Rule" id="MF_00052"/>
    </source>
</evidence>
<sequence>MDELVGGIDEAGRGSLIGPLVIAGVAVLRSELDTLKKLGVKDSKKLTPSARKRLFEQIVRISKKLEVIEVSPQEIDLREKRGLNLNELELAKMAQISKALGCSTIYVDAVDTDEVRFGVELSKRVPGVNFVSEHKADSKYVVTSAASIVAKVVRDERIEEIKSKYGDVGSGYPSDQRTLKFVTQYFVEHGTLPEFVRKSWKTLLKVR</sequence>
<dbReference type="PANTHER" id="PTHR10954">
    <property type="entry name" value="RIBONUCLEASE H2 SUBUNIT A"/>
    <property type="match status" value="1"/>
</dbReference>
<comment type="cofactor">
    <cofactor evidence="13 14">
        <name>Mn(2+)</name>
        <dbReference type="ChEBI" id="CHEBI:29035"/>
    </cofactor>
    <cofactor evidence="13 14">
        <name>Mg(2+)</name>
        <dbReference type="ChEBI" id="CHEBI:18420"/>
    </cofactor>
    <text evidence="13 14">Manganese or magnesium. Binds 1 divalent metal ion per monomer in the absence of substrate. May bind a second metal ion after substrate binding.</text>
</comment>
<feature type="binding site" evidence="13 14">
    <location>
        <position position="108"/>
    </location>
    <ligand>
        <name>a divalent metal cation</name>
        <dbReference type="ChEBI" id="CHEBI:60240"/>
    </ligand>
</feature>
<dbReference type="FunFam" id="1.10.10.460:FF:000001">
    <property type="entry name" value="Ribonuclease"/>
    <property type="match status" value="1"/>
</dbReference>
<comment type="subcellular location">
    <subcellularLocation>
        <location evidence="4 13">Cytoplasm</location>
    </subcellularLocation>
</comment>
<dbReference type="InterPro" id="IPR036397">
    <property type="entry name" value="RNaseH_sf"/>
</dbReference>
<evidence type="ECO:0000256" key="9">
    <source>
        <dbReference type="ARBA" id="ARBA00022722"/>
    </source>
</evidence>
<comment type="catalytic activity">
    <reaction evidence="1 13 14 15">
        <text>Endonucleolytic cleavage to 5'-phosphomonoester.</text>
        <dbReference type="EC" id="3.1.26.4"/>
    </reaction>
</comment>
<evidence type="ECO:0000256" key="5">
    <source>
        <dbReference type="ARBA" id="ARBA00007383"/>
    </source>
</evidence>
<dbReference type="GO" id="GO:0030145">
    <property type="term" value="F:manganese ion binding"/>
    <property type="evidence" value="ECO:0007669"/>
    <property type="project" value="UniProtKB-UniRule"/>
</dbReference>
<proteinExistence type="inferred from homology"/>
<evidence type="ECO:0000256" key="14">
    <source>
        <dbReference type="PROSITE-ProRule" id="PRU01319"/>
    </source>
</evidence>
<dbReference type="GO" id="GO:0004523">
    <property type="term" value="F:RNA-DNA hybrid ribonuclease activity"/>
    <property type="evidence" value="ECO:0007669"/>
    <property type="project" value="UniProtKB-UniRule"/>
</dbReference>
<comment type="function">
    <text evidence="3 13 15">Endonuclease that specifically degrades the RNA of RNA-DNA hybrids.</text>
</comment>
<keyword evidence="11 13" id="KW-0255">Endonuclease</keyword>
<evidence type="ECO:0000256" key="6">
    <source>
        <dbReference type="ARBA" id="ARBA00012180"/>
    </source>
</evidence>
<comment type="similarity">
    <text evidence="5 13 15">Belongs to the RNase HII family.</text>
</comment>
<dbReference type="GO" id="GO:0032299">
    <property type="term" value="C:ribonuclease H2 complex"/>
    <property type="evidence" value="ECO:0007669"/>
    <property type="project" value="TreeGrafter"/>
</dbReference>
<dbReference type="InterPro" id="IPR024567">
    <property type="entry name" value="RNase_HII/HIII_dom"/>
</dbReference>
<dbReference type="EC" id="3.1.26.4" evidence="6 13"/>
<evidence type="ECO:0000256" key="15">
    <source>
        <dbReference type="RuleBase" id="RU003515"/>
    </source>
</evidence>
<dbReference type="GO" id="GO:0043137">
    <property type="term" value="P:DNA replication, removal of RNA primer"/>
    <property type="evidence" value="ECO:0007669"/>
    <property type="project" value="TreeGrafter"/>
</dbReference>
<feature type="domain" description="RNase H type-2" evidence="16">
    <location>
        <begin position="3"/>
        <end position="207"/>
    </location>
</feature>
<dbReference type="GO" id="GO:0006298">
    <property type="term" value="P:mismatch repair"/>
    <property type="evidence" value="ECO:0007669"/>
    <property type="project" value="TreeGrafter"/>
</dbReference>
<dbReference type="GO" id="GO:0003723">
    <property type="term" value="F:RNA binding"/>
    <property type="evidence" value="ECO:0007669"/>
    <property type="project" value="UniProtKB-UniRule"/>
</dbReference>
<comment type="cofactor">
    <cofactor evidence="2">
        <name>Mg(2+)</name>
        <dbReference type="ChEBI" id="CHEBI:18420"/>
    </cofactor>
</comment>